<dbReference type="OrthoDB" id="270970at2759"/>
<dbReference type="PANTHER" id="PTHR47042">
    <property type="entry name" value="C2 DOMAIN-CONTAINING PROTEIN-LIKE"/>
    <property type="match status" value="1"/>
</dbReference>
<evidence type="ECO:0000313" key="9">
    <source>
        <dbReference type="EMBL" id="KAF3332575.1"/>
    </source>
</evidence>
<feature type="compositionally biased region" description="Basic residues" evidence="6">
    <location>
        <begin position="457"/>
        <end position="467"/>
    </location>
</feature>
<dbReference type="Pfam" id="PF00168">
    <property type="entry name" value="C2"/>
    <property type="match status" value="1"/>
</dbReference>
<keyword evidence="4" id="KW-0446">Lipid-binding</keyword>
<accession>A0A833QTX2</accession>
<dbReference type="Gene3D" id="2.60.40.150">
    <property type="entry name" value="C2 domain"/>
    <property type="match status" value="1"/>
</dbReference>
<feature type="domain" description="C2" evidence="7">
    <location>
        <begin position="206"/>
        <end position="320"/>
    </location>
</feature>
<dbReference type="PROSITE" id="PS51847">
    <property type="entry name" value="SMP"/>
    <property type="match status" value="1"/>
</dbReference>
<dbReference type="GO" id="GO:0016020">
    <property type="term" value="C:membrane"/>
    <property type="evidence" value="ECO:0007669"/>
    <property type="project" value="UniProtKB-SubCell"/>
</dbReference>
<proteinExistence type="predicted"/>
<protein>
    <submittedName>
        <fullName evidence="9">C2 domain-containing protein</fullName>
    </submittedName>
</protein>
<sequence length="630" mass="70777">MEAYSSGHTHLYNSACVHGQFFLGIGVTVHVCMAHFVGYCCKVADAKMMYLKKAVLQNLYLGRNPPIFTEIRVLRHSADDDHLVLEMGMNFLSGDDMNAVLSVQLRKRLGFGITANLHVTGMHVEGKILVGVKFLRQWPFLERMRVCFVEPPYFQMTVKPIFGHGLDVAELPGISGWLDKLLDVAFRQTLVEPNMLVVDVEKFVKAPTGGWFTVDEKRPVALVKLELMEAADMKPSDPNGLADPYVKGQLGAYRFQTKIHKKTLAPKWLEEFLIPITSWDAQNLLSLQVRDKDPIFDDLLGDCSINISELRGGQRHEKWISLKNIKMGRIHIAITVNEDENLQVGSTTEEESGSPSETTKSTSYTTEDMKAGDDNTVKMKDEFEPINIEGQEKTGIWVHHPGSEVCQTWEPRKGRIQTSIPETQIHKEINRESSRSSLSESRRSSSSDDESTEVGKNTKHGKIKRGLGKLSNMFHKGSSPRKNQNSEAWSQELFTTPRPNLRPVGEKRVSVNIVLDQDLKGEIKENDNKNNPDCEESRVDVSIKGETDGAGKGHLRQKAKELVKNAGKNALRRLSDKRLDKNTEEQLLGDDYGEDALTRYSSVSKDISKENPLVVESSPISMQEPDFFKG</sequence>
<evidence type="ECO:0000259" key="8">
    <source>
        <dbReference type="PROSITE" id="PS51847"/>
    </source>
</evidence>
<evidence type="ECO:0000256" key="1">
    <source>
        <dbReference type="ARBA" id="ARBA00004370"/>
    </source>
</evidence>
<keyword evidence="5" id="KW-0472">Membrane</keyword>
<evidence type="ECO:0000256" key="5">
    <source>
        <dbReference type="ARBA" id="ARBA00023136"/>
    </source>
</evidence>
<organism evidence="9 10">
    <name type="scientific">Carex littledalei</name>
    <dbReference type="NCBI Taxonomy" id="544730"/>
    <lineage>
        <taxon>Eukaryota</taxon>
        <taxon>Viridiplantae</taxon>
        <taxon>Streptophyta</taxon>
        <taxon>Embryophyta</taxon>
        <taxon>Tracheophyta</taxon>
        <taxon>Spermatophyta</taxon>
        <taxon>Magnoliopsida</taxon>
        <taxon>Liliopsida</taxon>
        <taxon>Poales</taxon>
        <taxon>Cyperaceae</taxon>
        <taxon>Cyperoideae</taxon>
        <taxon>Cariceae</taxon>
        <taxon>Carex</taxon>
        <taxon>Carex subgen. Euthyceras</taxon>
    </lineage>
</organism>
<name>A0A833QTX2_9POAL</name>
<keyword evidence="2" id="KW-0813">Transport</keyword>
<evidence type="ECO:0000256" key="6">
    <source>
        <dbReference type="SAM" id="MobiDB-lite"/>
    </source>
</evidence>
<evidence type="ECO:0000256" key="2">
    <source>
        <dbReference type="ARBA" id="ARBA00022448"/>
    </source>
</evidence>
<dbReference type="PANTHER" id="PTHR47042:SF4">
    <property type="entry name" value="OS02G0313700 PROTEIN"/>
    <property type="match status" value="1"/>
</dbReference>
<reference evidence="9" key="1">
    <citation type="submission" date="2020-01" db="EMBL/GenBank/DDBJ databases">
        <title>Genome sequence of Kobresia littledalei, the first chromosome-level genome in the family Cyperaceae.</title>
        <authorList>
            <person name="Qu G."/>
        </authorList>
    </citation>
    <scope>NUCLEOTIDE SEQUENCE</scope>
    <source>
        <strain evidence="9">C.B.Clarke</strain>
        <tissue evidence="9">Leaf</tissue>
    </source>
</reference>
<dbReference type="InterPro" id="IPR031468">
    <property type="entry name" value="SMP_LBD"/>
</dbReference>
<dbReference type="AlphaFoldDB" id="A0A833QTX2"/>
<dbReference type="Proteomes" id="UP000623129">
    <property type="component" value="Unassembled WGS sequence"/>
</dbReference>
<keyword evidence="10" id="KW-1185">Reference proteome</keyword>
<dbReference type="InterPro" id="IPR000008">
    <property type="entry name" value="C2_dom"/>
</dbReference>
<evidence type="ECO:0000256" key="4">
    <source>
        <dbReference type="ARBA" id="ARBA00023121"/>
    </source>
</evidence>
<dbReference type="CDD" id="cd21669">
    <property type="entry name" value="SMP_SF"/>
    <property type="match status" value="1"/>
</dbReference>
<dbReference type="InterPro" id="IPR035892">
    <property type="entry name" value="C2_domain_sf"/>
</dbReference>
<dbReference type="SMART" id="SM00239">
    <property type="entry name" value="C2"/>
    <property type="match status" value="1"/>
</dbReference>
<comment type="subcellular location">
    <subcellularLocation>
        <location evidence="1">Membrane</location>
    </subcellularLocation>
</comment>
<feature type="compositionally biased region" description="Basic and acidic residues" evidence="6">
    <location>
        <begin position="424"/>
        <end position="446"/>
    </location>
</feature>
<feature type="region of interest" description="Disordered" evidence="6">
    <location>
        <begin position="408"/>
        <end position="488"/>
    </location>
</feature>
<feature type="region of interest" description="Disordered" evidence="6">
    <location>
        <begin position="341"/>
        <end position="377"/>
    </location>
</feature>
<comment type="caution">
    <text evidence="9">The sequence shown here is derived from an EMBL/GenBank/DDBJ whole genome shotgun (WGS) entry which is preliminary data.</text>
</comment>
<gene>
    <name evidence="9" type="ORF">FCM35_KLT02152</name>
</gene>
<feature type="region of interest" description="Disordered" evidence="6">
    <location>
        <begin position="523"/>
        <end position="557"/>
    </location>
</feature>
<feature type="compositionally biased region" description="Basic and acidic residues" evidence="6">
    <location>
        <begin position="367"/>
        <end position="377"/>
    </location>
</feature>
<evidence type="ECO:0000256" key="3">
    <source>
        <dbReference type="ARBA" id="ARBA00023055"/>
    </source>
</evidence>
<evidence type="ECO:0000259" key="7">
    <source>
        <dbReference type="PROSITE" id="PS50004"/>
    </source>
</evidence>
<dbReference type="Pfam" id="PF25669">
    <property type="entry name" value="SMP_MUG190-like"/>
    <property type="match status" value="1"/>
</dbReference>
<dbReference type="GO" id="GO:0006869">
    <property type="term" value="P:lipid transport"/>
    <property type="evidence" value="ECO:0007669"/>
    <property type="project" value="UniProtKB-KW"/>
</dbReference>
<keyword evidence="3" id="KW-0445">Lipid transport</keyword>
<evidence type="ECO:0000313" key="10">
    <source>
        <dbReference type="Proteomes" id="UP000623129"/>
    </source>
</evidence>
<dbReference type="PROSITE" id="PS50004">
    <property type="entry name" value="C2"/>
    <property type="match status" value="1"/>
</dbReference>
<dbReference type="GO" id="GO:0008289">
    <property type="term" value="F:lipid binding"/>
    <property type="evidence" value="ECO:0007669"/>
    <property type="project" value="UniProtKB-KW"/>
</dbReference>
<feature type="compositionally biased region" description="Basic and acidic residues" evidence="6">
    <location>
        <begin position="523"/>
        <end position="551"/>
    </location>
</feature>
<dbReference type="SUPFAM" id="SSF49562">
    <property type="entry name" value="C2 domain (Calcium/lipid-binding domain, CaLB)"/>
    <property type="match status" value="1"/>
</dbReference>
<dbReference type="InterPro" id="IPR052847">
    <property type="entry name" value="Ext_Synaptotagmin/KAHRP-like"/>
</dbReference>
<feature type="compositionally biased region" description="Low complexity" evidence="6">
    <location>
        <begin position="353"/>
        <end position="366"/>
    </location>
</feature>
<dbReference type="CDD" id="cd00030">
    <property type="entry name" value="C2"/>
    <property type="match status" value="1"/>
</dbReference>
<feature type="domain" description="SMP-LTD" evidence="8">
    <location>
        <begin position="5"/>
        <end position="201"/>
    </location>
</feature>
<dbReference type="EMBL" id="SWLB01000011">
    <property type="protein sequence ID" value="KAF3332575.1"/>
    <property type="molecule type" value="Genomic_DNA"/>
</dbReference>